<dbReference type="Proteomes" id="UP001597380">
    <property type="component" value="Unassembled WGS sequence"/>
</dbReference>
<accession>A0ABW4XQC2</accession>
<keyword evidence="2" id="KW-0229">DNA integration</keyword>
<dbReference type="NCBIfam" id="TIGR02249">
    <property type="entry name" value="integrase_gron"/>
    <property type="match status" value="1"/>
</dbReference>
<dbReference type="InterPro" id="IPR004107">
    <property type="entry name" value="Integrase_SAM-like_N"/>
</dbReference>
<dbReference type="InterPro" id="IPR011946">
    <property type="entry name" value="Integrase_integron-type"/>
</dbReference>
<keyword evidence="4" id="KW-0233">DNA recombination</keyword>
<reference evidence="10" key="1">
    <citation type="journal article" date="2019" name="Int. J. Syst. Evol. Microbiol.">
        <title>The Global Catalogue of Microorganisms (GCM) 10K type strain sequencing project: providing services to taxonomists for standard genome sequencing and annotation.</title>
        <authorList>
            <consortium name="The Broad Institute Genomics Platform"/>
            <consortium name="The Broad Institute Genome Sequencing Center for Infectious Disease"/>
            <person name="Wu L."/>
            <person name="Ma J."/>
        </authorList>
    </citation>
    <scope>NUCLEOTIDE SEQUENCE [LARGE SCALE GENOMIC DNA]</scope>
    <source>
        <strain evidence="10">CGMCC 1.10992</strain>
    </source>
</reference>
<evidence type="ECO:0000259" key="7">
    <source>
        <dbReference type="PROSITE" id="PS51898"/>
    </source>
</evidence>
<dbReference type="InterPro" id="IPR013762">
    <property type="entry name" value="Integrase-like_cat_sf"/>
</dbReference>
<dbReference type="InterPro" id="IPR011010">
    <property type="entry name" value="DNA_brk_join_enz"/>
</dbReference>
<feature type="region of interest" description="Disordered" evidence="6">
    <location>
        <begin position="336"/>
        <end position="355"/>
    </location>
</feature>
<proteinExistence type="inferred from homology"/>
<dbReference type="Pfam" id="PF00589">
    <property type="entry name" value="Phage_integrase"/>
    <property type="match status" value="1"/>
</dbReference>
<evidence type="ECO:0000256" key="4">
    <source>
        <dbReference type="ARBA" id="ARBA00023172"/>
    </source>
</evidence>
<dbReference type="InterPro" id="IPR050090">
    <property type="entry name" value="Tyrosine_recombinase_XerCD"/>
</dbReference>
<dbReference type="Gene3D" id="1.10.150.130">
    <property type="match status" value="1"/>
</dbReference>
<evidence type="ECO:0000256" key="6">
    <source>
        <dbReference type="SAM" id="MobiDB-lite"/>
    </source>
</evidence>
<evidence type="ECO:0000313" key="9">
    <source>
        <dbReference type="EMBL" id="MFD2097746.1"/>
    </source>
</evidence>
<dbReference type="InterPro" id="IPR044068">
    <property type="entry name" value="CB"/>
</dbReference>
<feature type="domain" description="Tyr recombinase" evidence="7">
    <location>
        <begin position="114"/>
        <end position="327"/>
    </location>
</feature>
<keyword evidence="3 5" id="KW-0238">DNA-binding</keyword>
<evidence type="ECO:0000259" key="8">
    <source>
        <dbReference type="PROSITE" id="PS51900"/>
    </source>
</evidence>
<evidence type="ECO:0000256" key="5">
    <source>
        <dbReference type="PROSITE-ProRule" id="PRU01248"/>
    </source>
</evidence>
<dbReference type="SUPFAM" id="SSF56349">
    <property type="entry name" value="DNA breaking-rejoining enzymes"/>
    <property type="match status" value="1"/>
</dbReference>
<sequence length="355" mass="40644">MYIYTVKISADMEQSPKKLQQRFHEAIKRNHYALKTEKTYWHWIRRFILFNNKVHPEKLTKSDVERYLTHLAVKRLVSPATQNIALNALLFLYQKVLGRELEGIRAQRAKPKEKIPVVLTHAEVSQLLSQLNGHYQLMACLMYGAGLRLSECLRLRIEALNFEQMTITVRRGKGGKDRVTILPPNLIETLRVQAEKVRLIHAQDRAEGFGEASMPPALYRKYPHVAKSYYWQYLFPSPNRAIDPMTGRIKRHHLLEKGLQRAVRKAGVQAGIHKHVTCHTLRHSFATHLLQNGTDLRTIQELLGHEDIKTTQIYTHVLGMHGSGVASPLTAINLSTMMSTTPDSPPGTAPYRDSR</sequence>
<evidence type="ECO:0000256" key="2">
    <source>
        <dbReference type="ARBA" id="ARBA00022908"/>
    </source>
</evidence>
<dbReference type="CDD" id="cd01193">
    <property type="entry name" value="INT_IntI_C"/>
    <property type="match status" value="1"/>
</dbReference>
<dbReference type="InterPro" id="IPR010998">
    <property type="entry name" value="Integrase_recombinase_N"/>
</dbReference>
<evidence type="ECO:0000256" key="1">
    <source>
        <dbReference type="ARBA" id="ARBA00008857"/>
    </source>
</evidence>
<dbReference type="PANTHER" id="PTHR30349">
    <property type="entry name" value="PHAGE INTEGRASE-RELATED"/>
    <property type="match status" value="1"/>
</dbReference>
<gene>
    <name evidence="9" type="ORF">ACFSJ3_17280</name>
</gene>
<comment type="similarity">
    <text evidence="1">Belongs to the 'phage' integrase family.</text>
</comment>
<dbReference type="PANTHER" id="PTHR30349:SF64">
    <property type="entry name" value="PROPHAGE INTEGRASE INTD-RELATED"/>
    <property type="match status" value="1"/>
</dbReference>
<dbReference type="RefSeq" id="WP_345341984.1">
    <property type="nucleotide sequence ID" value="NZ_BAABLI010000033.1"/>
</dbReference>
<feature type="domain" description="Core-binding (CB)" evidence="8">
    <location>
        <begin position="14"/>
        <end position="97"/>
    </location>
</feature>
<dbReference type="Pfam" id="PF13495">
    <property type="entry name" value="Phage_int_SAM_4"/>
    <property type="match status" value="1"/>
</dbReference>
<dbReference type="Gene3D" id="1.10.443.10">
    <property type="entry name" value="Intergrase catalytic core"/>
    <property type="match status" value="1"/>
</dbReference>
<dbReference type="EMBL" id="JBHUHT010000029">
    <property type="protein sequence ID" value="MFD2097746.1"/>
    <property type="molecule type" value="Genomic_DNA"/>
</dbReference>
<dbReference type="PROSITE" id="PS51898">
    <property type="entry name" value="TYR_RECOMBINASE"/>
    <property type="match status" value="1"/>
</dbReference>
<protein>
    <submittedName>
        <fullName evidence="9">Integron integrase</fullName>
    </submittedName>
</protein>
<evidence type="ECO:0000256" key="3">
    <source>
        <dbReference type="ARBA" id="ARBA00023125"/>
    </source>
</evidence>
<comment type="caution">
    <text evidence="9">The sequence shown here is derived from an EMBL/GenBank/DDBJ whole genome shotgun (WGS) entry which is preliminary data.</text>
</comment>
<organism evidence="9 10">
    <name type="scientific">Corallincola platygyrae</name>
    <dbReference type="NCBI Taxonomy" id="1193278"/>
    <lineage>
        <taxon>Bacteria</taxon>
        <taxon>Pseudomonadati</taxon>
        <taxon>Pseudomonadota</taxon>
        <taxon>Gammaproteobacteria</taxon>
        <taxon>Alteromonadales</taxon>
        <taxon>Psychromonadaceae</taxon>
        <taxon>Corallincola</taxon>
    </lineage>
</organism>
<evidence type="ECO:0000313" key="10">
    <source>
        <dbReference type="Proteomes" id="UP001597380"/>
    </source>
</evidence>
<dbReference type="PROSITE" id="PS51900">
    <property type="entry name" value="CB"/>
    <property type="match status" value="1"/>
</dbReference>
<name>A0ABW4XQC2_9GAMM</name>
<dbReference type="InterPro" id="IPR002104">
    <property type="entry name" value="Integrase_catalytic"/>
</dbReference>
<keyword evidence="10" id="KW-1185">Reference proteome</keyword>